<evidence type="ECO:0000313" key="2">
    <source>
        <dbReference type="EMBL" id="MEJ3690976.1"/>
    </source>
</evidence>
<sequence length="412" mass="47637">MKEAQVILNRLLDKFENSKHLSEPNTSRRRVMLRIDKRELPEYQYEDAAVRDAYNAAARELERQALVRLEWARKQSVLSCIVLDLERVAQCYECADRVHPRKKAEEVANSIMQKLADNPVPWIAAWRDVVCIQARNSMKVPTFCRENDGLLQELLLTFQRYAELSGSVTMRAFSSQCFHDTKYFERNVRELFLTIARKYNTQLAAACTEAELGARDQLAFLGIYARPELYELSGDCAICLKKGELRLSAAEPYGLALPSTLVSEIVDIELKNICCITFIENKTNYDEYLLAEKQPEELVVYHGGFLSPRKKKLFEKLAAAAGETMQIRFWADIDLGGFCMFENLQTVFPQLEPMRMEGRFVEQYHKNGLKRPEQYLKKLKEERNAGRHTLFVDAIDKILQYGVTIEQETFLE</sequence>
<gene>
    <name evidence="2" type="ORF">WF787_07025</name>
</gene>
<protein>
    <submittedName>
        <fullName evidence="2">Wadjet anti-phage system protein JetD domain-containing protein</fullName>
    </submittedName>
</protein>
<dbReference type="InterPro" id="IPR024534">
    <property type="entry name" value="JetD_C"/>
</dbReference>
<evidence type="ECO:0000259" key="1">
    <source>
        <dbReference type="Pfam" id="PF09983"/>
    </source>
</evidence>
<dbReference type="Pfam" id="PF09983">
    <property type="entry name" value="JetD_C"/>
    <property type="match status" value="1"/>
</dbReference>
<name>A0AB35XZG2_9FIRM</name>
<comment type="caution">
    <text evidence="2">The sequence shown here is derived from an EMBL/GenBank/DDBJ whole genome shotgun (WGS) entry which is preliminary data.</text>
</comment>
<organism evidence="2 3">
    <name type="scientific">Faecalibacterium taiwanense</name>
    <dbReference type="NCBI Taxonomy" id="3030638"/>
    <lineage>
        <taxon>Bacteria</taxon>
        <taxon>Bacillati</taxon>
        <taxon>Bacillota</taxon>
        <taxon>Clostridia</taxon>
        <taxon>Eubacteriales</taxon>
        <taxon>Oscillospiraceae</taxon>
        <taxon>Faecalibacterium</taxon>
    </lineage>
</organism>
<dbReference type="Proteomes" id="UP001379600">
    <property type="component" value="Unassembled WGS sequence"/>
</dbReference>
<proteinExistence type="predicted"/>
<dbReference type="AlphaFoldDB" id="A0AB35XZG2"/>
<feature type="domain" description="Wadjet protein JetD C-terminal" evidence="1">
    <location>
        <begin position="253"/>
        <end position="409"/>
    </location>
</feature>
<reference evidence="2 3" key="1">
    <citation type="submission" date="2024-03" db="EMBL/GenBank/DDBJ databases">
        <authorList>
            <person name="Plomp N."/>
            <person name="Harmsen H.J."/>
        </authorList>
    </citation>
    <scope>NUCLEOTIDE SEQUENCE [LARGE SCALE GENOMIC DNA]</scope>
    <source>
        <strain evidence="2 3">HTF-76H</strain>
    </source>
</reference>
<accession>A0AB35XZG2</accession>
<dbReference type="EMBL" id="JBBFKC010000005">
    <property type="protein sequence ID" value="MEJ3690976.1"/>
    <property type="molecule type" value="Genomic_DNA"/>
</dbReference>
<keyword evidence="3" id="KW-1185">Reference proteome</keyword>
<evidence type="ECO:0000313" key="3">
    <source>
        <dbReference type="Proteomes" id="UP001379600"/>
    </source>
</evidence>
<dbReference type="RefSeq" id="WP_337679217.1">
    <property type="nucleotide sequence ID" value="NZ_JBBFKB010000003.1"/>
</dbReference>